<evidence type="ECO:0000313" key="2">
    <source>
        <dbReference type="EMBL" id="CAA9486872.1"/>
    </source>
</evidence>
<feature type="non-terminal residue" evidence="2">
    <location>
        <position position="126"/>
    </location>
</feature>
<dbReference type="EC" id="6.1.1.11" evidence="2"/>
<evidence type="ECO:0000256" key="1">
    <source>
        <dbReference type="SAM" id="MobiDB-lite"/>
    </source>
</evidence>
<dbReference type="GO" id="GO:0004828">
    <property type="term" value="F:serine-tRNA ligase activity"/>
    <property type="evidence" value="ECO:0007669"/>
    <property type="project" value="UniProtKB-EC"/>
</dbReference>
<reference evidence="2" key="1">
    <citation type="submission" date="2020-02" db="EMBL/GenBank/DDBJ databases">
        <authorList>
            <person name="Meier V. D."/>
        </authorList>
    </citation>
    <scope>NUCLEOTIDE SEQUENCE</scope>
    <source>
        <strain evidence="2">AVDCRST_MAG65</strain>
    </source>
</reference>
<keyword evidence="2" id="KW-0436">Ligase</keyword>
<proteinExistence type="predicted"/>
<keyword evidence="2" id="KW-0030">Aminoacyl-tRNA synthetase</keyword>
<name>A0A6J4S1A1_9ACTN</name>
<feature type="non-terminal residue" evidence="2">
    <location>
        <position position="1"/>
    </location>
</feature>
<dbReference type="AlphaFoldDB" id="A0A6J4S1A1"/>
<gene>
    <name evidence="2" type="ORF">AVDCRST_MAG65-1786</name>
</gene>
<feature type="compositionally biased region" description="Basic and acidic residues" evidence="1">
    <location>
        <begin position="88"/>
        <end position="108"/>
    </location>
</feature>
<accession>A0A6J4S1A1</accession>
<feature type="region of interest" description="Disordered" evidence="1">
    <location>
        <begin position="1"/>
        <end position="126"/>
    </location>
</feature>
<sequence>GAAAVDRGGDPAGARDPLPRGQHRGVGPRRLGGQEVRLRGVAARPGALPRADLDVEHHRLPGPAPGHPLPLRRRVATARVHAQRDRRRGGPHDDRVARERSARGRHGGDSGGSPSVGGSDHHSQRV</sequence>
<dbReference type="EMBL" id="CADCVL010000325">
    <property type="protein sequence ID" value="CAA9486872.1"/>
    <property type="molecule type" value="Genomic_DNA"/>
</dbReference>
<protein>
    <submittedName>
        <fullName evidence="2">Seryl-tRNA synthetase</fullName>
        <ecNumber evidence="2">6.1.1.11</ecNumber>
    </submittedName>
</protein>
<organism evidence="2">
    <name type="scientific">uncultured Solirubrobacteraceae bacterium</name>
    <dbReference type="NCBI Taxonomy" id="1162706"/>
    <lineage>
        <taxon>Bacteria</taxon>
        <taxon>Bacillati</taxon>
        <taxon>Actinomycetota</taxon>
        <taxon>Thermoleophilia</taxon>
        <taxon>Solirubrobacterales</taxon>
        <taxon>Solirubrobacteraceae</taxon>
        <taxon>environmental samples</taxon>
    </lineage>
</organism>